<keyword evidence="3 4" id="KW-0663">Pyridoxal phosphate</keyword>
<keyword evidence="5" id="KW-0032">Aminotransferase</keyword>
<proteinExistence type="inferred from homology"/>
<sequence length="443" mass="47108">MQQPAIWPFVPGSEPVYVARAEGAYLYLTDGRKILDAAGGCIVSNIGHGVVEVADAVRDALVNCTFIMPPWLTPEREALVNELRAHWLPPHLTRIHLASGGSEANEAAIKMAIQYHAGLGAPQRTVILTRSISYHGTTITTAAASGHPERKKGLEGILATYPQIQTPYPLRCPVGTDDALATQYYLDDLEQTIETIGADNIAALIAEPLNGSSGGAIAPPAGYWDGVQLILKQHGILLIMDEVMTGFGRTGLKFGSDHYGIKPDLLVAGKGLAGGYAPIAGVFGTDAVAEAIAAGGFSVMFHTFGALPQACAAATSVLQILRRDDLIERAKTRGNQLKAALIERLSQHPRVAEIRGTGLLIAVEVVADRETLTPFDQSLRVTDQIIGHGMSQGVFFYPGGTGEIRDIICMGPAFIIDDDDIQLTVDALSYALDALVDLENPAT</sequence>
<gene>
    <name evidence="5" type="ORF">HQ497_11855</name>
</gene>
<dbReference type="AlphaFoldDB" id="A0A973AAS0"/>
<dbReference type="InterPro" id="IPR049704">
    <property type="entry name" value="Aminotrans_3_PPA_site"/>
</dbReference>
<dbReference type="InterPro" id="IPR015421">
    <property type="entry name" value="PyrdxlP-dep_Trfase_major"/>
</dbReference>
<name>A0A973AAS0_9GAMM</name>
<dbReference type="PANTHER" id="PTHR43094:SF1">
    <property type="entry name" value="AMINOTRANSFERASE CLASS-III"/>
    <property type="match status" value="1"/>
</dbReference>
<organism evidence="5 6">
    <name type="scientific">SAR86 cluster bacterium</name>
    <dbReference type="NCBI Taxonomy" id="2030880"/>
    <lineage>
        <taxon>Bacteria</taxon>
        <taxon>Pseudomonadati</taxon>
        <taxon>Pseudomonadota</taxon>
        <taxon>Gammaproteobacteria</taxon>
        <taxon>SAR86 cluster</taxon>
    </lineage>
</organism>
<dbReference type="SUPFAM" id="SSF53383">
    <property type="entry name" value="PLP-dependent transferases"/>
    <property type="match status" value="1"/>
</dbReference>
<dbReference type="Proteomes" id="UP000754644">
    <property type="component" value="Unassembled WGS sequence"/>
</dbReference>
<dbReference type="InterPro" id="IPR005814">
    <property type="entry name" value="Aminotrans_3"/>
</dbReference>
<dbReference type="Gene3D" id="3.40.640.10">
    <property type="entry name" value="Type I PLP-dependent aspartate aminotransferase-like (Major domain)"/>
    <property type="match status" value="1"/>
</dbReference>
<evidence type="ECO:0000313" key="5">
    <source>
        <dbReference type="EMBL" id="NQV66046.1"/>
    </source>
</evidence>
<evidence type="ECO:0000256" key="3">
    <source>
        <dbReference type="ARBA" id="ARBA00022898"/>
    </source>
</evidence>
<comment type="caution">
    <text evidence="5">The sequence shown here is derived from an EMBL/GenBank/DDBJ whole genome shotgun (WGS) entry which is preliminary data.</text>
</comment>
<dbReference type="GO" id="GO:0008483">
    <property type="term" value="F:transaminase activity"/>
    <property type="evidence" value="ECO:0007669"/>
    <property type="project" value="UniProtKB-KW"/>
</dbReference>
<evidence type="ECO:0000256" key="1">
    <source>
        <dbReference type="ARBA" id="ARBA00001933"/>
    </source>
</evidence>
<dbReference type="InterPro" id="IPR015422">
    <property type="entry name" value="PyrdxlP-dep_Trfase_small"/>
</dbReference>
<evidence type="ECO:0000256" key="4">
    <source>
        <dbReference type="RuleBase" id="RU003560"/>
    </source>
</evidence>
<dbReference type="EMBL" id="JABMOJ010000448">
    <property type="protein sequence ID" value="NQV66046.1"/>
    <property type="molecule type" value="Genomic_DNA"/>
</dbReference>
<protein>
    <submittedName>
        <fullName evidence="5">Aspartate aminotransferase family protein</fullName>
    </submittedName>
</protein>
<dbReference type="Pfam" id="PF00202">
    <property type="entry name" value="Aminotran_3"/>
    <property type="match status" value="1"/>
</dbReference>
<dbReference type="Gene3D" id="3.90.1150.10">
    <property type="entry name" value="Aspartate Aminotransferase, domain 1"/>
    <property type="match status" value="1"/>
</dbReference>
<dbReference type="PROSITE" id="PS00600">
    <property type="entry name" value="AA_TRANSFER_CLASS_3"/>
    <property type="match status" value="1"/>
</dbReference>
<dbReference type="InterPro" id="IPR015424">
    <property type="entry name" value="PyrdxlP-dep_Trfase"/>
</dbReference>
<dbReference type="CDD" id="cd00610">
    <property type="entry name" value="OAT_like"/>
    <property type="match status" value="1"/>
</dbReference>
<keyword evidence="5" id="KW-0808">Transferase</keyword>
<dbReference type="PIRSF" id="PIRSF000521">
    <property type="entry name" value="Transaminase_4ab_Lys_Orn"/>
    <property type="match status" value="1"/>
</dbReference>
<comment type="cofactor">
    <cofactor evidence="1">
        <name>pyridoxal 5'-phosphate</name>
        <dbReference type="ChEBI" id="CHEBI:597326"/>
    </cofactor>
</comment>
<accession>A0A973AAS0</accession>
<dbReference type="PANTHER" id="PTHR43094">
    <property type="entry name" value="AMINOTRANSFERASE"/>
    <property type="match status" value="1"/>
</dbReference>
<comment type="similarity">
    <text evidence="2 4">Belongs to the class-III pyridoxal-phosphate-dependent aminotransferase family.</text>
</comment>
<evidence type="ECO:0000313" key="6">
    <source>
        <dbReference type="Proteomes" id="UP000754644"/>
    </source>
</evidence>
<evidence type="ECO:0000256" key="2">
    <source>
        <dbReference type="ARBA" id="ARBA00008954"/>
    </source>
</evidence>
<reference evidence="5" key="1">
    <citation type="submission" date="2020-05" db="EMBL/GenBank/DDBJ databases">
        <title>Sulfur intermediates as new biogeochemical hubs in an aquatic model microbial ecosystem.</title>
        <authorList>
            <person name="Vigneron A."/>
        </authorList>
    </citation>
    <scope>NUCLEOTIDE SEQUENCE</scope>
    <source>
        <strain evidence="5">Bin.250</strain>
    </source>
</reference>
<dbReference type="GO" id="GO:0030170">
    <property type="term" value="F:pyridoxal phosphate binding"/>
    <property type="evidence" value="ECO:0007669"/>
    <property type="project" value="InterPro"/>
</dbReference>